<sequence length="370" mass="40791">MVQSVFDRRDTAVRKTTAATEWRTIPPTIKVRHKKRPPPLTIYSKRSYEQLVRSPGPLDTGTTASSSSLPSFSSASSEPPSAFARHHPFIVGLDPRAGFYATPEFQHSPDTEIDEIPLPSWLAKKPESLESDAALEAVVELETESEEAAESIPIVPPPPPGPDDPLQYLTDNPWTLPEYFQLLSLAPEGDHDWERIASALNAASPPTAPQRTPWDCWHRWAVPWSARAAPPPDAQTFAHAVGVQHPCQFVDMTSLIDTFALVSRALPSPTLSLPPDDADAPPPPPSVRARHPDYPPVTSRPNVPPRTYGHRDWGMSSWFHMCAVNVATLRRLLYPPSDPSTSARPLVPRHLQDLKLAPPPRPGDRASVSR</sequence>
<dbReference type="EMBL" id="MU276036">
    <property type="protein sequence ID" value="KAI0043040.1"/>
    <property type="molecule type" value="Genomic_DNA"/>
</dbReference>
<proteinExistence type="predicted"/>
<evidence type="ECO:0000313" key="2">
    <source>
        <dbReference type="Proteomes" id="UP000814033"/>
    </source>
</evidence>
<comment type="caution">
    <text evidence="1">The sequence shown here is derived from an EMBL/GenBank/DDBJ whole genome shotgun (WGS) entry which is preliminary data.</text>
</comment>
<evidence type="ECO:0000313" key="1">
    <source>
        <dbReference type="EMBL" id="KAI0043040.1"/>
    </source>
</evidence>
<reference evidence="1" key="1">
    <citation type="submission" date="2021-02" db="EMBL/GenBank/DDBJ databases">
        <authorList>
            <consortium name="DOE Joint Genome Institute"/>
            <person name="Ahrendt S."/>
            <person name="Looney B.P."/>
            <person name="Miyauchi S."/>
            <person name="Morin E."/>
            <person name="Drula E."/>
            <person name="Courty P.E."/>
            <person name="Chicoki N."/>
            <person name="Fauchery L."/>
            <person name="Kohler A."/>
            <person name="Kuo A."/>
            <person name="Labutti K."/>
            <person name="Pangilinan J."/>
            <person name="Lipzen A."/>
            <person name="Riley R."/>
            <person name="Andreopoulos W."/>
            <person name="He G."/>
            <person name="Johnson J."/>
            <person name="Barry K.W."/>
            <person name="Grigoriev I.V."/>
            <person name="Nagy L."/>
            <person name="Hibbett D."/>
            <person name="Henrissat B."/>
            <person name="Matheny P.B."/>
            <person name="Labbe J."/>
            <person name="Martin F."/>
        </authorList>
    </citation>
    <scope>NUCLEOTIDE SEQUENCE</scope>
    <source>
        <strain evidence="1">FP105234-sp</strain>
    </source>
</reference>
<reference evidence="1" key="2">
    <citation type="journal article" date="2022" name="New Phytol.">
        <title>Evolutionary transition to the ectomycorrhizal habit in the genomes of a hyperdiverse lineage of mushroom-forming fungi.</title>
        <authorList>
            <person name="Looney B."/>
            <person name="Miyauchi S."/>
            <person name="Morin E."/>
            <person name="Drula E."/>
            <person name="Courty P.E."/>
            <person name="Kohler A."/>
            <person name="Kuo A."/>
            <person name="LaButti K."/>
            <person name="Pangilinan J."/>
            <person name="Lipzen A."/>
            <person name="Riley R."/>
            <person name="Andreopoulos W."/>
            <person name="He G."/>
            <person name="Johnson J."/>
            <person name="Nolan M."/>
            <person name="Tritt A."/>
            <person name="Barry K.W."/>
            <person name="Grigoriev I.V."/>
            <person name="Nagy L.G."/>
            <person name="Hibbett D."/>
            <person name="Henrissat B."/>
            <person name="Matheny P.B."/>
            <person name="Labbe J."/>
            <person name="Martin F.M."/>
        </authorList>
    </citation>
    <scope>NUCLEOTIDE SEQUENCE</scope>
    <source>
        <strain evidence="1">FP105234-sp</strain>
    </source>
</reference>
<gene>
    <name evidence="1" type="ORF">FA95DRAFT_1575365</name>
</gene>
<accession>A0ACB8RGA5</accession>
<keyword evidence="2" id="KW-1185">Reference proteome</keyword>
<name>A0ACB8RGA5_9AGAM</name>
<organism evidence="1 2">
    <name type="scientific">Auriscalpium vulgare</name>
    <dbReference type="NCBI Taxonomy" id="40419"/>
    <lineage>
        <taxon>Eukaryota</taxon>
        <taxon>Fungi</taxon>
        <taxon>Dikarya</taxon>
        <taxon>Basidiomycota</taxon>
        <taxon>Agaricomycotina</taxon>
        <taxon>Agaricomycetes</taxon>
        <taxon>Russulales</taxon>
        <taxon>Auriscalpiaceae</taxon>
        <taxon>Auriscalpium</taxon>
    </lineage>
</organism>
<protein>
    <submittedName>
        <fullName evidence="1">Uncharacterized protein</fullName>
    </submittedName>
</protein>
<dbReference type="Proteomes" id="UP000814033">
    <property type="component" value="Unassembled WGS sequence"/>
</dbReference>